<reference evidence="1 2" key="1">
    <citation type="submission" date="2024-08" db="EMBL/GenBank/DDBJ databases">
        <title>Draft Genome Sequence of Legionella lytica strain DSB2004, Isolated From a Fire Sprinkler System.</title>
        <authorList>
            <person name="Everhart A.D."/>
            <person name="Kidane D.T."/>
            <person name="Farone A.L."/>
            <person name="Farone M.B."/>
        </authorList>
    </citation>
    <scope>NUCLEOTIDE SEQUENCE [LARGE SCALE GENOMIC DNA]</scope>
    <source>
        <strain evidence="1 2">DSB2004</strain>
    </source>
</reference>
<accession>A0ABW8D5F9</accession>
<dbReference type="EMBL" id="JBGORX010000001">
    <property type="protein sequence ID" value="MFJ1267920.1"/>
    <property type="molecule type" value="Genomic_DNA"/>
</dbReference>
<gene>
    <name evidence="1" type="ORF">ACD661_05015</name>
</gene>
<evidence type="ECO:0000313" key="2">
    <source>
        <dbReference type="Proteomes" id="UP001615550"/>
    </source>
</evidence>
<comment type="caution">
    <text evidence="1">The sequence shown here is derived from an EMBL/GenBank/DDBJ whole genome shotgun (WGS) entry which is preliminary data.</text>
</comment>
<organism evidence="1 2">
    <name type="scientific">Legionella lytica</name>
    <dbReference type="NCBI Taxonomy" id="96232"/>
    <lineage>
        <taxon>Bacteria</taxon>
        <taxon>Pseudomonadati</taxon>
        <taxon>Pseudomonadota</taxon>
        <taxon>Gammaproteobacteria</taxon>
        <taxon>Legionellales</taxon>
        <taxon>Legionellaceae</taxon>
        <taxon>Legionella</taxon>
    </lineage>
</organism>
<name>A0ABW8D5F9_9GAMM</name>
<dbReference type="Proteomes" id="UP001615550">
    <property type="component" value="Unassembled WGS sequence"/>
</dbReference>
<proteinExistence type="predicted"/>
<sequence>MARHIHIEEREKAKSQGRSVPVFDFDSHCIWQYILQVGEYPYEQTLVDYYKSHKDFTEKYKEFFEKTLNKDKTLDNDIKQSSHGFFLTSSLKPQDKTPASTINFTM</sequence>
<dbReference type="RefSeq" id="WP_400186754.1">
    <property type="nucleotide sequence ID" value="NZ_JBGORX010000001.1"/>
</dbReference>
<evidence type="ECO:0000313" key="1">
    <source>
        <dbReference type="EMBL" id="MFJ1267920.1"/>
    </source>
</evidence>
<protein>
    <submittedName>
        <fullName evidence="1">Uncharacterized protein</fullName>
    </submittedName>
</protein>
<keyword evidence="2" id="KW-1185">Reference proteome</keyword>